<dbReference type="RefSeq" id="WP_094664052.1">
    <property type="nucleotide sequence ID" value="NZ_MWWV01000009.1"/>
</dbReference>
<comment type="caution">
    <text evidence="1">The sequence shown here is derived from an EMBL/GenBank/DDBJ whole genome shotgun (WGS) entry which is preliminary data.</text>
</comment>
<name>A0A261FDX4_9BIFI</name>
<dbReference type="AlphaFoldDB" id="A0A261FDX4"/>
<proteinExistence type="predicted"/>
<organism evidence="1 2">
    <name type="scientific">Bifidobacterium tissieri</name>
    <dbReference type="NCBI Taxonomy" id="1630162"/>
    <lineage>
        <taxon>Bacteria</taxon>
        <taxon>Bacillati</taxon>
        <taxon>Actinomycetota</taxon>
        <taxon>Actinomycetes</taxon>
        <taxon>Bifidobacteriales</taxon>
        <taxon>Bifidobacteriaceae</taxon>
        <taxon>Bifidobacterium</taxon>
    </lineage>
</organism>
<accession>A0A261FDX4</accession>
<keyword evidence="2" id="KW-1185">Reference proteome</keyword>
<dbReference type="EMBL" id="MWWV01000009">
    <property type="protein sequence ID" value="OZG57322.1"/>
    <property type="molecule type" value="Genomic_DNA"/>
</dbReference>
<dbReference type="Proteomes" id="UP000216444">
    <property type="component" value="Unassembled WGS sequence"/>
</dbReference>
<gene>
    <name evidence="1" type="ORF">BTIS_1416</name>
</gene>
<protein>
    <submittedName>
        <fullName evidence="1">Uncharacterized protein</fullName>
    </submittedName>
</protein>
<evidence type="ECO:0000313" key="2">
    <source>
        <dbReference type="Proteomes" id="UP000216444"/>
    </source>
</evidence>
<reference evidence="1 2" key="1">
    <citation type="journal article" date="2017" name="BMC Genomics">
        <title>Comparative genomic and phylogenomic analyses of the Bifidobacteriaceae family.</title>
        <authorList>
            <person name="Lugli G.A."/>
            <person name="Milani C."/>
            <person name="Turroni F."/>
            <person name="Duranti S."/>
            <person name="Mancabelli L."/>
            <person name="Mangifesta M."/>
            <person name="Ferrario C."/>
            <person name="Modesto M."/>
            <person name="Mattarelli P."/>
            <person name="Jiri K."/>
            <person name="van Sinderen D."/>
            <person name="Ventura M."/>
        </authorList>
    </citation>
    <scope>NUCLEOTIDE SEQUENCE [LARGE SCALE GENOMIC DNA]</scope>
    <source>
        <strain evidence="1 2">DSM 100201</strain>
    </source>
</reference>
<evidence type="ECO:0000313" key="1">
    <source>
        <dbReference type="EMBL" id="OZG57322.1"/>
    </source>
</evidence>
<sequence length="161" mass="18249">MRMHKRSAPKEVWYQHLTDETGIRRGNVSHDQDSETAQRMKDDVFHRNAEAAPEYDRASGKINASGFAIDESPFGDPYNLWDAERGIIIRHVNATWLDVAGQTASGLDEFLDAVEKMNVAEIVIHDDRPRCGNPAYRAFSRRSLDAFRTMIERSGAVCRVV</sequence>